<feature type="domain" description="HMG box" evidence="3">
    <location>
        <begin position="12"/>
        <end position="80"/>
    </location>
</feature>
<keyword evidence="1 2" id="KW-0238">DNA-binding</keyword>
<keyword evidence="5" id="KW-1185">Reference proteome</keyword>
<dbReference type="STRING" id="329046.A0A1Y2CSC3"/>
<sequence length="80" mass="9257">EKKKAKKDPNAPKGASSSFILYSNAKRTQIKDEEPSLSMTDISKKIGTMWKEITAEEKKIYEDLATKDKDRYKREMAAWE</sequence>
<proteinExistence type="predicted"/>
<evidence type="ECO:0000259" key="3">
    <source>
        <dbReference type="PROSITE" id="PS50118"/>
    </source>
</evidence>
<dbReference type="InterPro" id="IPR009071">
    <property type="entry name" value="HMG_box_dom"/>
</dbReference>
<evidence type="ECO:0000256" key="2">
    <source>
        <dbReference type="PROSITE-ProRule" id="PRU00267"/>
    </source>
</evidence>
<comment type="caution">
    <text evidence="4">The sequence shown here is derived from an EMBL/GenBank/DDBJ whole genome shotgun (WGS) entry which is preliminary data.</text>
</comment>
<dbReference type="GO" id="GO:0005634">
    <property type="term" value="C:nucleus"/>
    <property type="evidence" value="ECO:0007669"/>
    <property type="project" value="UniProtKB-UniRule"/>
</dbReference>
<dbReference type="Pfam" id="PF00505">
    <property type="entry name" value="HMG_box"/>
    <property type="match status" value="1"/>
</dbReference>
<dbReference type="OrthoDB" id="2161491at2759"/>
<dbReference type="PANTHER" id="PTHR48112:SF22">
    <property type="entry name" value="MITOCHONDRIAL TRANSCRIPTION FACTOR A, ISOFORM B"/>
    <property type="match status" value="1"/>
</dbReference>
<dbReference type="Proteomes" id="UP000193642">
    <property type="component" value="Unassembled WGS sequence"/>
</dbReference>
<evidence type="ECO:0000256" key="1">
    <source>
        <dbReference type="ARBA" id="ARBA00023125"/>
    </source>
</evidence>
<protein>
    <submittedName>
        <fullName evidence="4">High mobility group box</fullName>
    </submittedName>
</protein>
<dbReference type="EMBL" id="MCGO01000008">
    <property type="protein sequence ID" value="ORY49873.1"/>
    <property type="molecule type" value="Genomic_DNA"/>
</dbReference>
<dbReference type="AlphaFoldDB" id="A0A1Y2CSC3"/>
<name>A0A1Y2CSC3_9FUNG</name>
<organism evidence="4 5">
    <name type="scientific">Rhizoclosmatium globosum</name>
    <dbReference type="NCBI Taxonomy" id="329046"/>
    <lineage>
        <taxon>Eukaryota</taxon>
        <taxon>Fungi</taxon>
        <taxon>Fungi incertae sedis</taxon>
        <taxon>Chytridiomycota</taxon>
        <taxon>Chytridiomycota incertae sedis</taxon>
        <taxon>Chytridiomycetes</taxon>
        <taxon>Chytridiales</taxon>
        <taxon>Chytriomycetaceae</taxon>
        <taxon>Rhizoclosmatium</taxon>
    </lineage>
</organism>
<dbReference type="InterPro" id="IPR050342">
    <property type="entry name" value="HMGB"/>
</dbReference>
<dbReference type="GO" id="GO:0003677">
    <property type="term" value="F:DNA binding"/>
    <property type="evidence" value="ECO:0007669"/>
    <property type="project" value="UniProtKB-UniRule"/>
</dbReference>
<feature type="non-terminal residue" evidence="4">
    <location>
        <position position="80"/>
    </location>
</feature>
<dbReference type="PANTHER" id="PTHR48112">
    <property type="entry name" value="HIGH MOBILITY GROUP PROTEIN DSP1"/>
    <property type="match status" value="1"/>
</dbReference>
<gene>
    <name evidence="4" type="ORF">BCR33DRAFT_652690</name>
</gene>
<dbReference type="Gene3D" id="1.10.30.10">
    <property type="entry name" value="High mobility group box domain"/>
    <property type="match status" value="1"/>
</dbReference>
<accession>A0A1Y2CSC3</accession>
<dbReference type="SMART" id="SM00398">
    <property type="entry name" value="HMG"/>
    <property type="match status" value="1"/>
</dbReference>
<dbReference type="SUPFAM" id="SSF47095">
    <property type="entry name" value="HMG-box"/>
    <property type="match status" value="1"/>
</dbReference>
<dbReference type="InterPro" id="IPR036910">
    <property type="entry name" value="HMG_box_dom_sf"/>
</dbReference>
<feature type="DNA-binding region" description="HMG box" evidence="2">
    <location>
        <begin position="12"/>
        <end position="80"/>
    </location>
</feature>
<dbReference type="PRINTS" id="PR00886">
    <property type="entry name" value="HIGHMOBLTY12"/>
</dbReference>
<feature type="non-terminal residue" evidence="4">
    <location>
        <position position="1"/>
    </location>
</feature>
<evidence type="ECO:0000313" key="4">
    <source>
        <dbReference type="EMBL" id="ORY49873.1"/>
    </source>
</evidence>
<keyword evidence="2" id="KW-0539">Nucleus</keyword>
<reference evidence="4 5" key="1">
    <citation type="submission" date="2016-07" db="EMBL/GenBank/DDBJ databases">
        <title>Pervasive Adenine N6-methylation of Active Genes in Fungi.</title>
        <authorList>
            <consortium name="DOE Joint Genome Institute"/>
            <person name="Mondo S.J."/>
            <person name="Dannebaum R.O."/>
            <person name="Kuo R.C."/>
            <person name="Labutti K."/>
            <person name="Haridas S."/>
            <person name="Kuo A."/>
            <person name="Salamov A."/>
            <person name="Ahrendt S.R."/>
            <person name="Lipzen A."/>
            <person name="Sullivan W."/>
            <person name="Andreopoulos W.B."/>
            <person name="Clum A."/>
            <person name="Lindquist E."/>
            <person name="Daum C."/>
            <person name="Ramamoorthy G.K."/>
            <person name="Gryganskyi A."/>
            <person name="Culley D."/>
            <person name="Magnuson J.K."/>
            <person name="James T.Y."/>
            <person name="O'Malley M.A."/>
            <person name="Stajich J.E."/>
            <person name="Spatafora J.W."/>
            <person name="Visel A."/>
            <person name="Grigoriev I.V."/>
        </authorList>
    </citation>
    <scope>NUCLEOTIDE SEQUENCE [LARGE SCALE GENOMIC DNA]</scope>
    <source>
        <strain evidence="4 5">JEL800</strain>
    </source>
</reference>
<evidence type="ECO:0000313" key="5">
    <source>
        <dbReference type="Proteomes" id="UP000193642"/>
    </source>
</evidence>
<dbReference type="PROSITE" id="PS50118">
    <property type="entry name" value="HMG_BOX_2"/>
    <property type="match status" value="1"/>
</dbReference>